<comment type="caution">
    <text evidence="2">The sequence shown here is derived from an EMBL/GenBank/DDBJ whole genome shotgun (WGS) entry which is preliminary data.</text>
</comment>
<accession>A0AAD7T6A4</accession>
<evidence type="ECO:0000256" key="1">
    <source>
        <dbReference type="SAM" id="MobiDB-lite"/>
    </source>
</evidence>
<sequence length="91" mass="9413">MGSKAGNGECFSPSASETGAGLGEQLNWRPGSAGSCSLLHLLPRPGRQAFVSLQLACEGFGRTKGPVVPAVVGARAWHTDDRGLILTHTVI</sequence>
<dbReference type="Proteomes" id="UP001221898">
    <property type="component" value="Unassembled WGS sequence"/>
</dbReference>
<dbReference type="AlphaFoldDB" id="A0AAD7T6A4"/>
<name>A0AAD7T6A4_9TELE</name>
<organism evidence="2 3">
    <name type="scientific">Aldrovandia affinis</name>
    <dbReference type="NCBI Taxonomy" id="143900"/>
    <lineage>
        <taxon>Eukaryota</taxon>
        <taxon>Metazoa</taxon>
        <taxon>Chordata</taxon>
        <taxon>Craniata</taxon>
        <taxon>Vertebrata</taxon>
        <taxon>Euteleostomi</taxon>
        <taxon>Actinopterygii</taxon>
        <taxon>Neopterygii</taxon>
        <taxon>Teleostei</taxon>
        <taxon>Notacanthiformes</taxon>
        <taxon>Halosauridae</taxon>
        <taxon>Aldrovandia</taxon>
    </lineage>
</organism>
<proteinExistence type="predicted"/>
<evidence type="ECO:0000313" key="2">
    <source>
        <dbReference type="EMBL" id="KAJ8414321.1"/>
    </source>
</evidence>
<evidence type="ECO:0000313" key="3">
    <source>
        <dbReference type="Proteomes" id="UP001221898"/>
    </source>
</evidence>
<keyword evidence="3" id="KW-1185">Reference proteome</keyword>
<dbReference type="EMBL" id="JAINUG010000013">
    <property type="protein sequence ID" value="KAJ8414321.1"/>
    <property type="molecule type" value="Genomic_DNA"/>
</dbReference>
<protein>
    <submittedName>
        <fullName evidence="2">Uncharacterized protein</fullName>
    </submittedName>
</protein>
<reference evidence="2" key="1">
    <citation type="journal article" date="2023" name="Science">
        <title>Genome structures resolve the early diversification of teleost fishes.</title>
        <authorList>
            <person name="Parey E."/>
            <person name="Louis A."/>
            <person name="Montfort J."/>
            <person name="Bouchez O."/>
            <person name="Roques C."/>
            <person name="Iampietro C."/>
            <person name="Lluch J."/>
            <person name="Castinel A."/>
            <person name="Donnadieu C."/>
            <person name="Desvignes T."/>
            <person name="Floi Bucao C."/>
            <person name="Jouanno E."/>
            <person name="Wen M."/>
            <person name="Mejri S."/>
            <person name="Dirks R."/>
            <person name="Jansen H."/>
            <person name="Henkel C."/>
            <person name="Chen W.J."/>
            <person name="Zahm M."/>
            <person name="Cabau C."/>
            <person name="Klopp C."/>
            <person name="Thompson A.W."/>
            <person name="Robinson-Rechavi M."/>
            <person name="Braasch I."/>
            <person name="Lecointre G."/>
            <person name="Bobe J."/>
            <person name="Postlethwait J.H."/>
            <person name="Berthelot C."/>
            <person name="Roest Crollius H."/>
            <person name="Guiguen Y."/>
        </authorList>
    </citation>
    <scope>NUCLEOTIDE SEQUENCE</scope>
    <source>
        <strain evidence="2">NC1722</strain>
    </source>
</reference>
<gene>
    <name evidence="2" type="ORF">AAFF_G00051910</name>
</gene>
<feature type="region of interest" description="Disordered" evidence="1">
    <location>
        <begin position="1"/>
        <end position="24"/>
    </location>
</feature>